<evidence type="ECO:0000313" key="3">
    <source>
        <dbReference type="Proteomes" id="UP000298424"/>
    </source>
</evidence>
<dbReference type="EMBL" id="SOGT01000002">
    <property type="protein sequence ID" value="TFD28649.1"/>
    <property type="molecule type" value="Genomic_DNA"/>
</dbReference>
<name>A0A4R8ZJ50_9MICO</name>
<keyword evidence="1" id="KW-1133">Transmembrane helix</keyword>
<comment type="caution">
    <text evidence="2">The sequence shown here is derived from an EMBL/GenBank/DDBJ whole genome shotgun (WGS) entry which is preliminary data.</text>
</comment>
<keyword evidence="3" id="KW-1185">Reference proteome</keyword>
<reference evidence="2 3" key="1">
    <citation type="submission" date="2019-03" db="EMBL/GenBank/DDBJ databases">
        <title>Genomics of glacier-inhabiting Cryobacterium strains.</title>
        <authorList>
            <person name="Liu Q."/>
            <person name="Xin Y.-H."/>
        </authorList>
    </citation>
    <scope>NUCLEOTIDE SEQUENCE [LARGE SCALE GENOMIC DNA]</scope>
    <source>
        <strain evidence="2 3">TMT1-1</strain>
    </source>
</reference>
<dbReference type="AlphaFoldDB" id="A0A4R8ZJ50"/>
<keyword evidence="1" id="KW-0812">Transmembrane</keyword>
<gene>
    <name evidence="2" type="ORF">E3T27_01795</name>
</gene>
<evidence type="ECO:0000256" key="1">
    <source>
        <dbReference type="SAM" id="Phobius"/>
    </source>
</evidence>
<evidence type="ECO:0000313" key="2">
    <source>
        <dbReference type="EMBL" id="TFD28649.1"/>
    </source>
</evidence>
<protein>
    <submittedName>
        <fullName evidence="2">Uncharacterized protein</fullName>
    </submittedName>
</protein>
<feature type="transmembrane region" description="Helical" evidence="1">
    <location>
        <begin position="6"/>
        <end position="33"/>
    </location>
</feature>
<organism evidence="2 3">
    <name type="scientific">Cryobacterium lyxosi</name>
    <dbReference type="NCBI Taxonomy" id="1259228"/>
    <lineage>
        <taxon>Bacteria</taxon>
        <taxon>Bacillati</taxon>
        <taxon>Actinomycetota</taxon>
        <taxon>Actinomycetes</taxon>
        <taxon>Micrococcales</taxon>
        <taxon>Microbacteriaceae</taxon>
        <taxon>Cryobacterium</taxon>
    </lineage>
</organism>
<keyword evidence="1" id="KW-0472">Membrane</keyword>
<sequence length="217" mass="23603">MTPDEVVAAATVAGVIVAALFGISGFVVGLVGLNHANKAKEAAAGANFIAKDANSIAKGANTLSTEANTIAREANDIARAGEVRATEQHDVTWDCDWKAPGMYAVRNEGKQSAYKVWIQITVGNEIEEASLEVIEGGQTVLLEMPKSKLIWEAEHRDEEERRRPKPRSTGLLGAIDIRNLSVPAFNYHYVRDRVLWRTELGTPREHDKGYPIGTVGP</sequence>
<dbReference type="OrthoDB" id="4338080at2"/>
<proteinExistence type="predicted"/>
<dbReference type="Proteomes" id="UP000298424">
    <property type="component" value="Unassembled WGS sequence"/>
</dbReference>
<accession>A0A4R8ZJ50</accession>